<dbReference type="GO" id="GO:0005506">
    <property type="term" value="F:iron ion binding"/>
    <property type="evidence" value="ECO:0007669"/>
    <property type="project" value="InterPro"/>
</dbReference>
<dbReference type="Gene3D" id="1.10.630.10">
    <property type="entry name" value="Cytochrome P450"/>
    <property type="match status" value="1"/>
</dbReference>
<dbReference type="InterPro" id="IPR002401">
    <property type="entry name" value="Cyt_P450_E_grp-I"/>
</dbReference>
<comment type="cofactor">
    <cofactor evidence="5">
        <name>heme</name>
        <dbReference type="ChEBI" id="CHEBI:30413"/>
    </cofactor>
</comment>
<proteinExistence type="inferred from homology"/>
<evidence type="ECO:0000256" key="2">
    <source>
        <dbReference type="ARBA" id="ARBA00022723"/>
    </source>
</evidence>
<evidence type="ECO:0000256" key="5">
    <source>
        <dbReference type="PIRSR" id="PIRSR602401-1"/>
    </source>
</evidence>
<evidence type="ECO:0000256" key="7">
    <source>
        <dbReference type="SAM" id="Phobius"/>
    </source>
</evidence>
<organism evidence="8">
    <name type="scientific">Picea glauca</name>
    <name type="common">White spruce</name>
    <name type="synonym">Pinus glauca</name>
    <dbReference type="NCBI Taxonomy" id="3330"/>
    <lineage>
        <taxon>Eukaryota</taxon>
        <taxon>Viridiplantae</taxon>
        <taxon>Streptophyta</taxon>
        <taxon>Embryophyta</taxon>
        <taxon>Tracheophyta</taxon>
        <taxon>Spermatophyta</taxon>
        <taxon>Pinopsida</taxon>
        <taxon>Pinidae</taxon>
        <taxon>Conifers I</taxon>
        <taxon>Pinales</taxon>
        <taxon>Pinaceae</taxon>
        <taxon>Picea</taxon>
    </lineage>
</organism>
<feature type="transmembrane region" description="Helical" evidence="7">
    <location>
        <begin position="301"/>
        <end position="325"/>
    </location>
</feature>
<dbReference type="PROSITE" id="PS00086">
    <property type="entry name" value="CYTOCHROME_P450"/>
    <property type="match status" value="1"/>
</dbReference>
<evidence type="ECO:0000256" key="4">
    <source>
        <dbReference type="ARBA" id="ARBA00023004"/>
    </source>
</evidence>
<keyword evidence="5 6" id="KW-0349">Heme</keyword>
<dbReference type="PRINTS" id="PR00463">
    <property type="entry name" value="EP450I"/>
</dbReference>
<dbReference type="CDD" id="cd11064">
    <property type="entry name" value="CYP86A"/>
    <property type="match status" value="1"/>
</dbReference>
<evidence type="ECO:0000256" key="1">
    <source>
        <dbReference type="ARBA" id="ARBA00010617"/>
    </source>
</evidence>
<comment type="similarity">
    <text evidence="1 6">Belongs to the cytochrome P450 family.</text>
</comment>
<accession>A0A0G7ZNY5</accession>
<dbReference type="GO" id="GO:0020037">
    <property type="term" value="F:heme binding"/>
    <property type="evidence" value="ECO:0007669"/>
    <property type="project" value="InterPro"/>
</dbReference>
<name>A0A0G7ZNY5_PICGL</name>
<evidence type="ECO:0000313" key="8">
    <source>
        <dbReference type="EMBL" id="JAI17624.1"/>
    </source>
</evidence>
<feature type="transmembrane region" description="Helical" evidence="7">
    <location>
        <begin position="6"/>
        <end position="25"/>
    </location>
</feature>
<dbReference type="InterPro" id="IPR036396">
    <property type="entry name" value="Cyt_P450_sf"/>
</dbReference>
<evidence type="ECO:0000256" key="3">
    <source>
        <dbReference type="ARBA" id="ARBA00023002"/>
    </source>
</evidence>
<dbReference type="EMBL" id="GCHX01445207">
    <property type="protein sequence ID" value="JAI17624.1"/>
    <property type="molecule type" value="Transcribed_RNA"/>
</dbReference>
<dbReference type="InterPro" id="IPR001128">
    <property type="entry name" value="Cyt_P450"/>
</dbReference>
<gene>
    <name evidence="8" type="primary">cytochrome P450 CYP86N2v2</name>
</gene>
<feature type="binding site" description="axial binding residue" evidence="5">
    <location>
        <position position="458"/>
    </location>
    <ligand>
        <name>heme</name>
        <dbReference type="ChEBI" id="CHEBI:30413"/>
    </ligand>
    <ligandPart>
        <name>Fe</name>
        <dbReference type="ChEBI" id="CHEBI:18248"/>
    </ligandPart>
</feature>
<keyword evidence="4 5" id="KW-0408">Iron</keyword>
<dbReference type="GO" id="GO:0006629">
    <property type="term" value="P:lipid metabolic process"/>
    <property type="evidence" value="ECO:0007669"/>
    <property type="project" value="UniProtKB-ARBA"/>
</dbReference>
<keyword evidence="6" id="KW-0503">Monooxygenase</keyword>
<keyword evidence="3 6" id="KW-0560">Oxidoreductase</keyword>
<dbReference type="AlphaFoldDB" id="A0A0G7ZNY5"/>
<dbReference type="PRINTS" id="PR00385">
    <property type="entry name" value="P450"/>
</dbReference>
<keyword evidence="2 5" id="KW-0479">Metal-binding</keyword>
<protein>
    <submittedName>
        <fullName evidence="8">Cytochrome P450 CYP86N2v2</fullName>
    </submittedName>
</protein>
<dbReference type="InterPro" id="IPR017972">
    <property type="entry name" value="Cyt_P450_CS"/>
</dbReference>
<dbReference type="GO" id="GO:0004497">
    <property type="term" value="F:monooxygenase activity"/>
    <property type="evidence" value="ECO:0007669"/>
    <property type="project" value="UniProtKB-KW"/>
</dbReference>
<reference evidence="8" key="1">
    <citation type="journal article" date="2015" name="Plant J.">
        <title>Improved white spruce (Picea glauca) genome assemblies and annotation of large gene families of conifer terpenoid and phenolic defense metabolism.</title>
        <authorList>
            <person name="Warren R.L."/>
            <person name="Keeling C.I."/>
            <person name="Yuen M.M."/>
            <person name="Raymond A."/>
            <person name="Taylor G.A."/>
            <person name="Vandervalk B.P."/>
            <person name="Mohamadi H."/>
            <person name="Paulino D."/>
            <person name="Chiu R."/>
            <person name="Jackman S.D."/>
            <person name="Robertson G."/>
            <person name="Yang C."/>
            <person name="Hoffmann M."/>
            <person name="Weigel D."/>
            <person name="Nelson D.R."/>
            <person name="Ritland C."/>
            <person name="Isabel N."/>
            <person name="Jaquish B."/>
            <person name="Yanchuk A."/>
            <person name="Bousquet J."/>
            <person name="Jones S.J."/>
            <person name="MacKay J."/>
            <person name="Birol I."/>
            <person name="Bohlmann J."/>
        </authorList>
    </citation>
    <scope>NUCLEOTIDE SEQUENCE</scope>
</reference>
<evidence type="ECO:0000256" key="6">
    <source>
        <dbReference type="RuleBase" id="RU000461"/>
    </source>
</evidence>
<dbReference type="GO" id="GO:0016705">
    <property type="term" value="F:oxidoreductase activity, acting on paired donors, with incorporation or reduction of molecular oxygen"/>
    <property type="evidence" value="ECO:0007669"/>
    <property type="project" value="InterPro"/>
</dbReference>
<sequence>MLPEIVGMDIFVVFIVILAFTYYVLFLSRKAKNGVPPEWPFVGMLPSLFIHFNDLYDTISRILIECGGTFIVKGLPQPTVLTSDPTNVEYILTTKFSSFPKGPGFRSAFTDLFGDGLFNVDGEPWIQQRKASVVQLNSVSSLTYVLKSVQESLLQNLIPILDNTVSTGSAMDLQDIFFRFTFDNICKFAFGVEMGCLSPSLPAIPFVKAFDDAVEASCSRFTTPISFRKIMRCLGLGIDAKLQSALKTIDQFVMEIVSSRREELGIAKNRMSDSRADLLSIFMKSPDKNGVPYSDTFLRGICLSFILAGSDTTSVALSWFFWLLLQHSHVEENILKEIHRILKDRPAHVKPGDPVCFSREELKEMHYLHACLSETMRLYPPVPLGRKEAIEDEVLPDGTPMKKGTAIMYVTYAMGRMESIWGSDCMEFKPKRWLNDEGAFVNQSVYRYPVFHGGPRMCLGRDFAYLQMKHIAASILYRYKLRLVNEGEEVKYKVGGLTLFMKNGLPVTVQSRVTEQSRYYSV</sequence>
<keyword evidence="7" id="KW-0812">Transmembrane</keyword>
<dbReference type="Pfam" id="PF00067">
    <property type="entry name" value="p450"/>
    <property type="match status" value="1"/>
</dbReference>
<keyword evidence="7" id="KW-1133">Transmembrane helix</keyword>
<keyword evidence="7" id="KW-0472">Membrane</keyword>
<dbReference type="SUPFAM" id="SSF48264">
    <property type="entry name" value="Cytochrome P450"/>
    <property type="match status" value="1"/>
</dbReference>
<dbReference type="PANTHER" id="PTHR24296">
    <property type="entry name" value="CYTOCHROME P450"/>
    <property type="match status" value="1"/>
</dbReference>